<name>A2FPA2_TRIV3</name>
<evidence type="ECO:0000256" key="5">
    <source>
        <dbReference type="ARBA" id="ARBA00022692"/>
    </source>
</evidence>
<keyword evidence="18" id="KW-1185">Reference proteome</keyword>
<dbReference type="KEGG" id="tva:4750967"/>
<keyword evidence="11" id="KW-0472">Membrane</keyword>
<dbReference type="InterPro" id="IPR055163">
    <property type="entry name" value="ALK/LTK-like_GRD"/>
</dbReference>
<keyword evidence="3" id="KW-1003">Cell membrane</keyword>
<reference evidence="17" key="1">
    <citation type="submission" date="2006-10" db="EMBL/GenBank/DDBJ databases">
        <authorList>
            <person name="Amadeo P."/>
            <person name="Zhao Q."/>
            <person name="Wortman J."/>
            <person name="Fraser-Liggett C."/>
            <person name="Carlton J."/>
        </authorList>
    </citation>
    <scope>NUCLEOTIDE SEQUENCE</scope>
    <source>
        <strain evidence="17">G3</strain>
    </source>
</reference>
<comment type="subcellular location">
    <subcellularLocation>
        <location evidence="1">Cell membrane</location>
        <topology evidence="1">Single-pass type I membrane protein</topology>
    </subcellularLocation>
</comment>
<dbReference type="GO" id="GO:0005886">
    <property type="term" value="C:plasma membrane"/>
    <property type="evidence" value="ECO:0007669"/>
    <property type="project" value="UniProtKB-SubCell"/>
</dbReference>
<reference evidence="17" key="2">
    <citation type="journal article" date="2007" name="Science">
        <title>Draft genome sequence of the sexually transmitted pathogen Trichomonas vaginalis.</title>
        <authorList>
            <person name="Carlton J.M."/>
            <person name="Hirt R.P."/>
            <person name="Silva J.C."/>
            <person name="Delcher A.L."/>
            <person name="Schatz M."/>
            <person name="Zhao Q."/>
            <person name="Wortman J.R."/>
            <person name="Bidwell S.L."/>
            <person name="Alsmark U.C.M."/>
            <person name="Besteiro S."/>
            <person name="Sicheritz-Ponten T."/>
            <person name="Noel C.J."/>
            <person name="Dacks J.B."/>
            <person name="Foster P.G."/>
            <person name="Simillion C."/>
            <person name="Van de Peer Y."/>
            <person name="Miranda-Saavedra D."/>
            <person name="Barton G.J."/>
            <person name="Westrop G.D."/>
            <person name="Mueller S."/>
            <person name="Dessi D."/>
            <person name="Fiori P.L."/>
            <person name="Ren Q."/>
            <person name="Paulsen I."/>
            <person name="Zhang H."/>
            <person name="Bastida-Corcuera F.D."/>
            <person name="Simoes-Barbosa A."/>
            <person name="Brown M.T."/>
            <person name="Hayes R.D."/>
            <person name="Mukherjee M."/>
            <person name="Okumura C.Y."/>
            <person name="Schneider R."/>
            <person name="Smith A.J."/>
            <person name="Vanacova S."/>
            <person name="Villalvazo M."/>
            <person name="Haas B.J."/>
            <person name="Pertea M."/>
            <person name="Feldblyum T.V."/>
            <person name="Utterback T.R."/>
            <person name="Shu C.L."/>
            <person name="Osoegawa K."/>
            <person name="de Jong P.J."/>
            <person name="Hrdy I."/>
            <person name="Horvathova L."/>
            <person name="Zubacova Z."/>
            <person name="Dolezal P."/>
            <person name="Malik S.B."/>
            <person name="Logsdon J.M. Jr."/>
            <person name="Henze K."/>
            <person name="Gupta A."/>
            <person name="Wang C.C."/>
            <person name="Dunne R.L."/>
            <person name="Upcroft J.A."/>
            <person name="Upcroft P."/>
            <person name="White O."/>
            <person name="Salzberg S.L."/>
            <person name="Tang P."/>
            <person name="Chiu C.-H."/>
            <person name="Lee Y.-S."/>
            <person name="Embley T.M."/>
            <person name="Coombs G.H."/>
            <person name="Mottram J.C."/>
            <person name="Tachezy J."/>
            <person name="Fraser-Liggett C.M."/>
            <person name="Johnson P.J."/>
        </authorList>
    </citation>
    <scope>NUCLEOTIDE SEQUENCE [LARGE SCALE GENOMIC DNA]</scope>
    <source>
        <strain evidence="17">G3</strain>
    </source>
</reference>
<evidence type="ECO:0000256" key="15">
    <source>
        <dbReference type="ARBA" id="ARBA00023180"/>
    </source>
</evidence>
<dbReference type="GO" id="GO:0004714">
    <property type="term" value="F:transmembrane receptor protein tyrosine kinase activity"/>
    <property type="evidence" value="ECO:0007669"/>
    <property type="project" value="UniProtKB-EC"/>
</dbReference>
<keyword evidence="9" id="KW-0067">ATP-binding</keyword>
<dbReference type="VEuPathDB" id="TrichDB:TVAGG3_0798860"/>
<evidence type="ECO:0000313" key="18">
    <source>
        <dbReference type="Proteomes" id="UP000001542"/>
    </source>
</evidence>
<dbReference type="AlphaFoldDB" id="A2FPA2"/>
<keyword evidence="7" id="KW-0547">Nucleotide-binding</keyword>
<protein>
    <recommendedName>
        <fullName evidence="2">receptor protein-tyrosine kinase</fullName>
        <ecNumber evidence="2">2.7.10.1</ecNumber>
    </recommendedName>
</protein>
<keyword evidence="12" id="KW-0829">Tyrosine-protein kinase</keyword>
<dbReference type="EC" id="2.7.10.1" evidence="2"/>
<evidence type="ECO:0000256" key="6">
    <source>
        <dbReference type="ARBA" id="ARBA00022729"/>
    </source>
</evidence>
<dbReference type="Proteomes" id="UP000001542">
    <property type="component" value="Unassembled WGS sequence"/>
</dbReference>
<proteinExistence type="predicted"/>
<evidence type="ECO:0000256" key="8">
    <source>
        <dbReference type="ARBA" id="ARBA00022777"/>
    </source>
</evidence>
<keyword evidence="4" id="KW-0808">Transferase</keyword>
<evidence type="ECO:0000313" key="17">
    <source>
        <dbReference type="EMBL" id="EAX93250.1"/>
    </source>
</evidence>
<evidence type="ECO:0000256" key="12">
    <source>
        <dbReference type="ARBA" id="ARBA00023137"/>
    </source>
</evidence>
<evidence type="ECO:0000256" key="4">
    <source>
        <dbReference type="ARBA" id="ARBA00022679"/>
    </source>
</evidence>
<gene>
    <name evidence="17" type="ORF">TVAG_338490</name>
</gene>
<dbReference type="GO" id="GO:0005524">
    <property type="term" value="F:ATP binding"/>
    <property type="evidence" value="ECO:0007669"/>
    <property type="project" value="UniProtKB-KW"/>
</dbReference>
<keyword evidence="10" id="KW-1133">Transmembrane helix</keyword>
<evidence type="ECO:0000256" key="11">
    <source>
        <dbReference type="ARBA" id="ARBA00023136"/>
    </source>
</evidence>
<keyword evidence="5" id="KW-0812">Transmembrane</keyword>
<keyword evidence="14" id="KW-0675">Receptor</keyword>
<dbReference type="EMBL" id="DS113922">
    <property type="protein sequence ID" value="EAX93250.1"/>
    <property type="molecule type" value="Genomic_DNA"/>
</dbReference>
<evidence type="ECO:0000259" key="16">
    <source>
        <dbReference type="Pfam" id="PF12810"/>
    </source>
</evidence>
<evidence type="ECO:0000256" key="10">
    <source>
        <dbReference type="ARBA" id="ARBA00022989"/>
    </source>
</evidence>
<evidence type="ECO:0000256" key="14">
    <source>
        <dbReference type="ARBA" id="ARBA00023170"/>
    </source>
</evidence>
<keyword evidence="13" id="KW-1015">Disulfide bond</keyword>
<evidence type="ECO:0000256" key="1">
    <source>
        <dbReference type="ARBA" id="ARBA00004251"/>
    </source>
</evidence>
<dbReference type="VEuPathDB" id="TrichDB:TVAG_338490"/>
<evidence type="ECO:0000256" key="9">
    <source>
        <dbReference type="ARBA" id="ARBA00022840"/>
    </source>
</evidence>
<evidence type="ECO:0000256" key="3">
    <source>
        <dbReference type="ARBA" id="ARBA00022475"/>
    </source>
</evidence>
<organism evidence="17 18">
    <name type="scientific">Trichomonas vaginalis (strain ATCC PRA-98 / G3)</name>
    <dbReference type="NCBI Taxonomy" id="412133"/>
    <lineage>
        <taxon>Eukaryota</taxon>
        <taxon>Metamonada</taxon>
        <taxon>Parabasalia</taxon>
        <taxon>Trichomonadida</taxon>
        <taxon>Trichomonadidae</taxon>
        <taxon>Trichomonas</taxon>
    </lineage>
</organism>
<keyword evidence="8" id="KW-0418">Kinase</keyword>
<dbReference type="InParanoid" id="A2FPA2"/>
<keyword evidence="6" id="KW-0732">Signal</keyword>
<evidence type="ECO:0000256" key="7">
    <source>
        <dbReference type="ARBA" id="ARBA00022741"/>
    </source>
</evidence>
<sequence>MVSSGGGSAEWAASIGGHGGGLVGASGVSDCRQGIICPDIISSGGTQISGGIATKIGRLGGSDGQFGIVSLPEISSDHGGIGGNGYWSGATLNFTGVGGGGSSFVSGFPNCIALNSSENENPSETNSSVHYSGISFMSPSMQQGNTTMPLYYKRNSIGIGNRSRGAIRITILNYIPSCKNSFYSFKTSNMFVFILINDI</sequence>
<dbReference type="Pfam" id="PF12810">
    <property type="entry name" value="ALK_LTK_GRD"/>
    <property type="match status" value="1"/>
</dbReference>
<accession>A2FPA2</accession>
<keyword evidence="15" id="KW-0325">Glycoprotein</keyword>
<feature type="domain" description="ALK/LTK-like glycine-rich" evidence="16">
    <location>
        <begin position="1"/>
        <end position="172"/>
    </location>
</feature>
<evidence type="ECO:0000256" key="13">
    <source>
        <dbReference type="ARBA" id="ARBA00023157"/>
    </source>
</evidence>
<dbReference type="RefSeq" id="XP_001306180.1">
    <property type="nucleotide sequence ID" value="XM_001306179.1"/>
</dbReference>
<evidence type="ECO:0000256" key="2">
    <source>
        <dbReference type="ARBA" id="ARBA00011902"/>
    </source>
</evidence>